<sequence length="110" mass="12270">FFALEAILTERTRQAGDASMFYGTSSFVIINLLISIWKGFALYLRRKRLDRRRKSYNCIAGSPDPHGVPTIAEFSLLKASQVLGFLATFIVFAVVAGSLLVMLISNCHIR</sequence>
<reference evidence="2" key="1">
    <citation type="submission" date="2023-10" db="EMBL/GenBank/DDBJ databases">
        <title>Genome assembly of Pristionchus species.</title>
        <authorList>
            <person name="Yoshida K."/>
            <person name="Sommer R.J."/>
        </authorList>
    </citation>
    <scope>NUCLEOTIDE SEQUENCE</scope>
    <source>
        <strain evidence="2">RS0144</strain>
    </source>
</reference>
<dbReference type="Proteomes" id="UP001432027">
    <property type="component" value="Unassembled WGS sequence"/>
</dbReference>
<evidence type="ECO:0000256" key="1">
    <source>
        <dbReference type="SAM" id="Phobius"/>
    </source>
</evidence>
<feature type="non-terminal residue" evidence="2">
    <location>
        <position position="1"/>
    </location>
</feature>
<keyword evidence="1" id="KW-1133">Transmembrane helix</keyword>
<dbReference type="AlphaFoldDB" id="A0AAV5TYF2"/>
<feature type="transmembrane region" description="Helical" evidence="1">
    <location>
        <begin position="82"/>
        <end position="104"/>
    </location>
</feature>
<dbReference type="EMBL" id="BTSX01000005">
    <property type="protein sequence ID" value="GMS99511.1"/>
    <property type="molecule type" value="Genomic_DNA"/>
</dbReference>
<evidence type="ECO:0008006" key="4">
    <source>
        <dbReference type="Google" id="ProtNLM"/>
    </source>
</evidence>
<organism evidence="2 3">
    <name type="scientific">Pristionchus entomophagus</name>
    <dbReference type="NCBI Taxonomy" id="358040"/>
    <lineage>
        <taxon>Eukaryota</taxon>
        <taxon>Metazoa</taxon>
        <taxon>Ecdysozoa</taxon>
        <taxon>Nematoda</taxon>
        <taxon>Chromadorea</taxon>
        <taxon>Rhabditida</taxon>
        <taxon>Rhabditina</taxon>
        <taxon>Diplogasteromorpha</taxon>
        <taxon>Diplogasteroidea</taxon>
        <taxon>Neodiplogasteridae</taxon>
        <taxon>Pristionchus</taxon>
    </lineage>
</organism>
<feature type="transmembrane region" description="Helical" evidence="1">
    <location>
        <begin position="20"/>
        <end position="44"/>
    </location>
</feature>
<keyword evidence="3" id="KW-1185">Reference proteome</keyword>
<protein>
    <recommendedName>
        <fullName evidence="4">G protein-coupled receptor</fullName>
    </recommendedName>
</protein>
<evidence type="ECO:0000313" key="2">
    <source>
        <dbReference type="EMBL" id="GMS99511.1"/>
    </source>
</evidence>
<keyword evidence="1" id="KW-0812">Transmembrane</keyword>
<name>A0AAV5TYF2_9BILA</name>
<keyword evidence="1" id="KW-0472">Membrane</keyword>
<proteinExistence type="predicted"/>
<accession>A0AAV5TYF2</accession>
<evidence type="ECO:0000313" key="3">
    <source>
        <dbReference type="Proteomes" id="UP001432027"/>
    </source>
</evidence>
<gene>
    <name evidence="2" type="ORF">PENTCL1PPCAC_21686</name>
</gene>
<comment type="caution">
    <text evidence="2">The sequence shown here is derived from an EMBL/GenBank/DDBJ whole genome shotgun (WGS) entry which is preliminary data.</text>
</comment>